<evidence type="ECO:0000313" key="2">
    <source>
        <dbReference type="EMBL" id="CBK39174.1"/>
    </source>
</evidence>
<keyword evidence="1" id="KW-0472">Membrane</keyword>
<feature type="transmembrane region" description="Helical" evidence="1">
    <location>
        <begin position="84"/>
        <end position="103"/>
    </location>
</feature>
<dbReference type="EMBL" id="FN393060">
    <property type="protein sequence ID" value="CBK39174.1"/>
    <property type="molecule type" value="Genomic_DNA"/>
</dbReference>
<organism evidence="2 3">
    <name type="scientific">Saccharomyces cerevisiae (strain Lalvin EC1118 / Prise de mousse)</name>
    <name type="common">Baker's yeast</name>
    <dbReference type="NCBI Taxonomy" id="643680"/>
    <lineage>
        <taxon>Eukaryota</taxon>
        <taxon>Fungi</taxon>
        <taxon>Dikarya</taxon>
        <taxon>Ascomycota</taxon>
        <taxon>Saccharomycotina</taxon>
        <taxon>Saccharomycetes</taxon>
        <taxon>Saccharomycetales</taxon>
        <taxon>Saccharomycetaceae</taxon>
        <taxon>Saccharomyces</taxon>
    </lineage>
</organism>
<name>D3UEJ4_YEAS8</name>
<keyword evidence="1" id="KW-1133">Transmembrane helix</keyword>
<dbReference type="HOGENOM" id="CLU_1972189_0_0_1"/>
<gene>
    <name evidence="2" type="ORF">EC1118_1B15_2443g</name>
</gene>
<reference evidence="2 3" key="1">
    <citation type="journal article" date="2009" name="Proc. Natl. Acad. Sci. U.S.A.">
        <title>Eukaryote-to-eukaryote gene transfer events revealed by the genome sequence of the wine yeast Saccharomyces cerevisiae EC1118.</title>
        <authorList>
            <person name="Novo M."/>
            <person name="Bigey F."/>
            <person name="Beyne E."/>
            <person name="Galeote V."/>
            <person name="Gavory F."/>
            <person name="Mallet S."/>
            <person name="Cambot B."/>
            <person name="Legras J.L."/>
            <person name="Wincker P."/>
            <person name="Casaregola S."/>
            <person name="Dequin S."/>
        </authorList>
    </citation>
    <scope>NUCLEOTIDE SEQUENCE [LARGE SCALE GENOMIC DNA]</scope>
    <source>
        <strain evidence="3">Lalvin EC1118 / Prise de mousse</strain>
    </source>
</reference>
<feature type="transmembrane region" description="Helical" evidence="1">
    <location>
        <begin position="44"/>
        <end position="64"/>
    </location>
</feature>
<protein>
    <submittedName>
        <fullName evidence="2">EC1118_1B15_2443p</fullName>
    </submittedName>
</protein>
<evidence type="ECO:0000256" key="1">
    <source>
        <dbReference type="SAM" id="Phobius"/>
    </source>
</evidence>
<proteinExistence type="predicted"/>
<accession>D3UEJ4</accession>
<dbReference type="AlphaFoldDB" id="D3UEJ4"/>
<evidence type="ECO:0000313" key="3">
    <source>
        <dbReference type="Proteomes" id="UP000000286"/>
    </source>
</evidence>
<dbReference type="Proteomes" id="UP000000286">
    <property type="component" value="Chromosome II"/>
</dbReference>
<sequence>MRCFPINDTRFGRELINSICEFTVCILTCHSLSMKRNRCSKSNFFIPSFPTWLDFLLLGLKASSVPDNRCSTLALYFSFSNWKIALLSLFISLSIRITCFPFFEKNRIFLYNSFFCEVYCSKNSCAS</sequence>
<keyword evidence="1" id="KW-0812">Transmembrane</keyword>